<dbReference type="InterPro" id="IPR048749">
    <property type="entry name" value="SLX1_C"/>
</dbReference>
<keyword evidence="4" id="KW-0863">Zinc-finger</keyword>
<proteinExistence type="inferred from homology"/>
<comment type="caution">
    <text evidence="10">Lacks conserved residue(s) required for the propagation of feature annotation.</text>
</comment>
<dbReference type="InterPro" id="IPR027520">
    <property type="entry name" value="Slx1"/>
</dbReference>
<evidence type="ECO:0000256" key="5">
    <source>
        <dbReference type="ARBA" id="ARBA00022801"/>
    </source>
</evidence>
<dbReference type="Gene3D" id="3.40.1440.10">
    <property type="entry name" value="GIY-YIG endonuclease"/>
    <property type="match status" value="1"/>
</dbReference>
<dbReference type="GO" id="GO:0008270">
    <property type="term" value="F:zinc ion binding"/>
    <property type="evidence" value="ECO:0007669"/>
    <property type="project" value="UniProtKB-KW"/>
</dbReference>
<dbReference type="Proteomes" id="UP001652582">
    <property type="component" value="Chromosome 8"/>
</dbReference>
<keyword evidence="3 10" id="KW-0227">DNA damage</keyword>
<comment type="function">
    <text evidence="10">Catalytic subunit of a heterodimeric structure-specific endonuclease that resolves DNA secondary structures generated during DNA repair and recombination. Has endonuclease activity towards branched DNA substrates, introducing single-strand cuts in duplex DNA close to junctions with ss-DNA.</text>
</comment>
<gene>
    <name evidence="13" type="primary">LOC112048645</name>
</gene>
<dbReference type="SUPFAM" id="SSF82771">
    <property type="entry name" value="GIY-YIG endonuclease"/>
    <property type="match status" value="1"/>
</dbReference>
<dbReference type="InterPro" id="IPR035901">
    <property type="entry name" value="GIY-YIG_endonuc_sf"/>
</dbReference>
<keyword evidence="6" id="KW-0862">Zinc</keyword>
<evidence type="ECO:0000256" key="8">
    <source>
        <dbReference type="ARBA" id="ARBA00023204"/>
    </source>
</evidence>
<dbReference type="OrthoDB" id="24645at2759"/>
<keyword evidence="8 10" id="KW-0234">DNA repair</keyword>
<dbReference type="RefSeq" id="XP_023942042.2">
    <property type="nucleotide sequence ID" value="XM_024086274.2"/>
</dbReference>
<dbReference type="KEGG" id="bany:112048645"/>
<dbReference type="CDD" id="cd10455">
    <property type="entry name" value="GIY-YIG_SLX1"/>
    <property type="match status" value="1"/>
</dbReference>
<comment type="similarity">
    <text evidence="10">Belongs to the SLX1 family.</text>
</comment>
<comment type="subcellular location">
    <subcellularLocation>
        <location evidence="10">Nucleus</location>
    </subcellularLocation>
</comment>
<reference evidence="13" key="1">
    <citation type="submission" date="2025-08" db="UniProtKB">
        <authorList>
            <consortium name="RefSeq"/>
        </authorList>
    </citation>
    <scope>IDENTIFICATION</scope>
</reference>
<dbReference type="HAMAP" id="MF_03100">
    <property type="entry name" value="Endonuc_su_Slx1"/>
    <property type="match status" value="1"/>
</dbReference>
<dbReference type="PANTHER" id="PTHR20208:SF10">
    <property type="entry name" value="STRUCTURE-SPECIFIC ENDONUCLEASE SUBUNIT SLX1"/>
    <property type="match status" value="1"/>
</dbReference>
<evidence type="ECO:0000256" key="9">
    <source>
        <dbReference type="ARBA" id="ARBA00023242"/>
    </source>
</evidence>
<evidence type="ECO:0000256" key="6">
    <source>
        <dbReference type="ARBA" id="ARBA00022833"/>
    </source>
</evidence>
<keyword evidence="2 10" id="KW-0255">Endonuclease</keyword>
<dbReference type="Gene3D" id="3.30.40.10">
    <property type="entry name" value="Zinc/RING finger domain, C3HC4 (zinc finger)"/>
    <property type="match status" value="1"/>
</dbReference>
<dbReference type="AlphaFoldDB" id="A0A6J1NAF1"/>
<dbReference type="PROSITE" id="PS50164">
    <property type="entry name" value="GIY_YIG"/>
    <property type="match status" value="1"/>
</dbReference>
<evidence type="ECO:0000313" key="12">
    <source>
        <dbReference type="Proteomes" id="UP001652582"/>
    </source>
</evidence>
<organism evidence="12 13">
    <name type="scientific">Bicyclus anynana</name>
    <name type="common">Squinting bush brown butterfly</name>
    <dbReference type="NCBI Taxonomy" id="110368"/>
    <lineage>
        <taxon>Eukaryota</taxon>
        <taxon>Metazoa</taxon>
        <taxon>Ecdysozoa</taxon>
        <taxon>Arthropoda</taxon>
        <taxon>Hexapoda</taxon>
        <taxon>Insecta</taxon>
        <taxon>Pterygota</taxon>
        <taxon>Neoptera</taxon>
        <taxon>Endopterygota</taxon>
        <taxon>Lepidoptera</taxon>
        <taxon>Glossata</taxon>
        <taxon>Ditrysia</taxon>
        <taxon>Papilionoidea</taxon>
        <taxon>Nymphalidae</taxon>
        <taxon>Satyrinae</taxon>
        <taxon>Satyrini</taxon>
        <taxon>Mycalesina</taxon>
        <taxon>Bicyclus</taxon>
    </lineage>
</organism>
<keyword evidence="5 10" id="KW-0378">Hydrolase</keyword>
<dbReference type="InterPro" id="IPR013083">
    <property type="entry name" value="Znf_RING/FYVE/PHD"/>
</dbReference>
<evidence type="ECO:0000313" key="13">
    <source>
        <dbReference type="RefSeq" id="XP_023942042.2"/>
    </source>
</evidence>
<evidence type="ECO:0000256" key="1">
    <source>
        <dbReference type="ARBA" id="ARBA00022722"/>
    </source>
</evidence>
<keyword evidence="12" id="KW-1185">Reference proteome</keyword>
<name>A0A6J1NAF1_BICAN</name>
<sequence>MAEPEVIEDFYGVYILYNINPKYKGRTYIGYTRDPNRRIMQHNRGTWAGGAHRTSNRGPWKMVMIVHGFPNNISALRFEWAWQNPNKTTRLQHLDLKKIPRKETEFQFKLRVLSEMLRVGPWCRLPLMIRWLESEYREEFPAEREPPAHMTVVQGPVKSYNHKKVKDLSSNPTIECLLCSGYLKETEKLSCINSNCDLVSHINCLANHFLTPGEYVPITGNCPFCNTKLKWGDLIRRMNGYDQGVKDNLKGNVNDEVFCTQDKGFDNFDDDADLVCTQDDINDNVDNAENVAVSWNREFVDDLDLDDDLICTQDYAKDNDLIASQDDDNFKNSDKLIQKRVFNNIDDDVIYTEDEKKADDKNKADHKYDDSDDEVIFKRDKVNDEQPSWFLDCNENL</sequence>
<dbReference type="PANTHER" id="PTHR20208">
    <property type="entry name" value="STRUCTURE-SPECIFIC ENDONUCLEASE SUBUNIT SLX1"/>
    <property type="match status" value="1"/>
</dbReference>
<comment type="subunit">
    <text evidence="10">Forms a heterodimer with a member of the SLX4 family.</text>
</comment>
<dbReference type="InterPro" id="IPR050381">
    <property type="entry name" value="SLX1_endonuclease"/>
</dbReference>
<dbReference type="Pfam" id="PF21202">
    <property type="entry name" value="SLX1_C"/>
    <property type="match status" value="1"/>
</dbReference>
<keyword evidence="1 10" id="KW-0540">Nuclease</keyword>
<dbReference type="GO" id="GO:0000724">
    <property type="term" value="P:double-strand break repair via homologous recombination"/>
    <property type="evidence" value="ECO:0007669"/>
    <property type="project" value="TreeGrafter"/>
</dbReference>
<comment type="cofactor">
    <cofactor evidence="10">
        <name>a divalent metal cation</name>
        <dbReference type="ChEBI" id="CHEBI:60240"/>
    </cofactor>
</comment>
<feature type="domain" description="GIY-YIG" evidence="11">
    <location>
        <begin position="9"/>
        <end position="92"/>
    </location>
</feature>
<dbReference type="GeneID" id="112048645"/>
<evidence type="ECO:0000256" key="10">
    <source>
        <dbReference type="HAMAP-Rule" id="MF_03100"/>
    </source>
</evidence>
<keyword evidence="7 10" id="KW-0233">DNA recombination</keyword>
<dbReference type="Pfam" id="PF01541">
    <property type="entry name" value="GIY-YIG"/>
    <property type="match status" value="1"/>
</dbReference>
<evidence type="ECO:0000256" key="7">
    <source>
        <dbReference type="ARBA" id="ARBA00023172"/>
    </source>
</evidence>
<evidence type="ECO:0000256" key="3">
    <source>
        <dbReference type="ARBA" id="ARBA00022763"/>
    </source>
</evidence>
<evidence type="ECO:0000259" key="11">
    <source>
        <dbReference type="PROSITE" id="PS50164"/>
    </source>
</evidence>
<dbReference type="GO" id="GO:0008821">
    <property type="term" value="F:crossover junction DNA endonuclease activity"/>
    <property type="evidence" value="ECO:0007669"/>
    <property type="project" value="TreeGrafter"/>
</dbReference>
<dbReference type="GO" id="GO:0033557">
    <property type="term" value="C:Slx1-Slx4 complex"/>
    <property type="evidence" value="ECO:0007669"/>
    <property type="project" value="UniProtKB-UniRule"/>
</dbReference>
<protein>
    <recommendedName>
        <fullName evidence="10">Structure-specific endonuclease subunit SLX1 homolog</fullName>
        <ecNumber evidence="10">3.1.-.-</ecNumber>
    </recommendedName>
</protein>
<dbReference type="SMART" id="SM00465">
    <property type="entry name" value="GIYc"/>
    <property type="match status" value="1"/>
</dbReference>
<dbReference type="GO" id="GO:0017108">
    <property type="term" value="F:5'-flap endonuclease activity"/>
    <property type="evidence" value="ECO:0007669"/>
    <property type="project" value="InterPro"/>
</dbReference>
<keyword evidence="9 10" id="KW-0539">Nucleus</keyword>
<accession>A0A6J1NAF1</accession>
<dbReference type="InterPro" id="IPR000305">
    <property type="entry name" value="GIY-YIG_endonuc"/>
</dbReference>
<keyword evidence="4" id="KW-0479">Metal-binding</keyword>
<evidence type="ECO:0000256" key="4">
    <source>
        <dbReference type="ARBA" id="ARBA00022771"/>
    </source>
</evidence>
<dbReference type="EC" id="3.1.-.-" evidence="10"/>
<evidence type="ECO:0000256" key="2">
    <source>
        <dbReference type="ARBA" id="ARBA00022759"/>
    </source>
</evidence>